<reference evidence="2" key="2">
    <citation type="journal article" date="2021" name="PeerJ">
        <title>Extensive microbial diversity within the chicken gut microbiome revealed by metagenomics and culture.</title>
        <authorList>
            <person name="Gilroy R."/>
            <person name="Ravi A."/>
            <person name="Getino M."/>
            <person name="Pursley I."/>
            <person name="Horton D.L."/>
            <person name="Alikhan N.F."/>
            <person name="Baker D."/>
            <person name="Gharbi K."/>
            <person name="Hall N."/>
            <person name="Watson M."/>
            <person name="Adriaenssens E.M."/>
            <person name="Foster-Nyarko E."/>
            <person name="Jarju S."/>
            <person name="Secka A."/>
            <person name="Antonio M."/>
            <person name="Oren A."/>
            <person name="Chaudhuri R.R."/>
            <person name="La Ragione R."/>
            <person name="Hildebrand F."/>
            <person name="Pallen M.J."/>
        </authorList>
    </citation>
    <scope>NUCLEOTIDE SEQUENCE</scope>
    <source>
        <strain evidence="2">2889</strain>
    </source>
</reference>
<accession>A0A9D9DTB7</accession>
<dbReference type="PANTHER" id="PTHR43685:SF2">
    <property type="entry name" value="GLYCOSYLTRANSFERASE 2-LIKE DOMAIN-CONTAINING PROTEIN"/>
    <property type="match status" value="1"/>
</dbReference>
<dbReference type="Proteomes" id="UP000823612">
    <property type="component" value="Unassembled WGS sequence"/>
</dbReference>
<dbReference type="InterPro" id="IPR029044">
    <property type="entry name" value="Nucleotide-diphossugar_trans"/>
</dbReference>
<protein>
    <submittedName>
        <fullName evidence="2">Glycosyltransferase family 2 protein</fullName>
    </submittedName>
</protein>
<dbReference type="EMBL" id="JADIMZ010000004">
    <property type="protein sequence ID" value="MBO8431725.1"/>
    <property type="molecule type" value="Genomic_DNA"/>
</dbReference>
<dbReference type="AlphaFoldDB" id="A0A9D9DTB7"/>
<evidence type="ECO:0000313" key="2">
    <source>
        <dbReference type="EMBL" id="MBO8431725.1"/>
    </source>
</evidence>
<evidence type="ECO:0000259" key="1">
    <source>
        <dbReference type="Pfam" id="PF00535"/>
    </source>
</evidence>
<comment type="caution">
    <text evidence="2">The sequence shown here is derived from an EMBL/GenBank/DDBJ whole genome shotgun (WGS) entry which is preliminary data.</text>
</comment>
<dbReference type="Pfam" id="PF00535">
    <property type="entry name" value="Glycos_transf_2"/>
    <property type="match status" value="1"/>
</dbReference>
<sequence length="253" mass="28899">MAQVREPLVSIIMPAYNAARFIRQSIQSILQQSFQDWELLVTDDASTDNTPQVLEQAARDDARIRIFLQTQNQGPGAARNHSLSHARGRYLAFLDSDDLWLPHKLEQQLPFMQKQQAAFTFASYALMNQEGQDLHKTIQAPASITYRQYLRNTIIGCLTVMIDREKTGPVVMPDMRTSQDMATWLDILKTGITAYGMPEVLAKYRIVDGSNTSSKWKSAQDVWKVYRQHESLSWPASCFNFAGYCFNAIKKRL</sequence>
<dbReference type="InterPro" id="IPR001173">
    <property type="entry name" value="Glyco_trans_2-like"/>
</dbReference>
<gene>
    <name evidence="2" type="ORF">IAB08_00310</name>
</gene>
<proteinExistence type="predicted"/>
<dbReference type="PANTHER" id="PTHR43685">
    <property type="entry name" value="GLYCOSYLTRANSFERASE"/>
    <property type="match status" value="1"/>
</dbReference>
<organism evidence="2 3">
    <name type="scientific">Candidatus Pullibacteroides excrementavium</name>
    <dbReference type="NCBI Taxonomy" id="2840905"/>
    <lineage>
        <taxon>Bacteria</taxon>
        <taxon>Pseudomonadati</taxon>
        <taxon>Bacteroidota</taxon>
        <taxon>Bacteroidia</taxon>
        <taxon>Bacteroidales</taxon>
        <taxon>Candidatus Pullibacteroides</taxon>
    </lineage>
</organism>
<reference evidence="2" key="1">
    <citation type="submission" date="2020-10" db="EMBL/GenBank/DDBJ databases">
        <authorList>
            <person name="Gilroy R."/>
        </authorList>
    </citation>
    <scope>NUCLEOTIDE SEQUENCE</scope>
    <source>
        <strain evidence="2">2889</strain>
    </source>
</reference>
<evidence type="ECO:0000313" key="3">
    <source>
        <dbReference type="Proteomes" id="UP000823612"/>
    </source>
</evidence>
<dbReference type="FunFam" id="3.90.550.10:FF:000130">
    <property type="entry name" value="Family 2 glycosyl transferase"/>
    <property type="match status" value="1"/>
</dbReference>
<dbReference type="SUPFAM" id="SSF53448">
    <property type="entry name" value="Nucleotide-diphospho-sugar transferases"/>
    <property type="match status" value="1"/>
</dbReference>
<name>A0A9D9DTB7_9BACT</name>
<dbReference type="InterPro" id="IPR050834">
    <property type="entry name" value="Glycosyltransf_2"/>
</dbReference>
<feature type="domain" description="Glycosyltransferase 2-like" evidence="1">
    <location>
        <begin position="10"/>
        <end position="143"/>
    </location>
</feature>
<dbReference type="Gene3D" id="3.90.550.10">
    <property type="entry name" value="Spore Coat Polysaccharide Biosynthesis Protein SpsA, Chain A"/>
    <property type="match status" value="1"/>
</dbReference>